<dbReference type="InterPro" id="IPR029058">
    <property type="entry name" value="AB_hydrolase_fold"/>
</dbReference>
<dbReference type="Proteomes" id="UP001210925">
    <property type="component" value="Unassembled WGS sequence"/>
</dbReference>
<dbReference type="Gene3D" id="3.40.50.1820">
    <property type="entry name" value="alpha/beta hydrolase"/>
    <property type="match status" value="1"/>
</dbReference>
<dbReference type="AlphaFoldDB" id="A0AAD5U8Z6"/>
<keyword evidence="3" id="KW-1185">Reference proteome</keyword>
<reference evidence="2" key="1">
    <citation type="submission" date="2020-05" db="EMBL/GenBank/DDBJ databases">
        <title>Phylogenomic resolution of chytrid fungi.</title>
        <authorList>
            <person name="Stajich J.E."/>
            <person name="Amses K."/>
            <person name="Simmons R."/>
            <person name="Seto K."/>
            <person name="Myers J."/>
            <person name="Bonds A."/>
            <person name="Quandt C.A."/>
            <person name="Barry K."/>
            <person name="Liu P."/>
            <person name="Grigoriev I."/>
            <person name="Longcore J.E."/>
            <person name="James T.Y."/>
        </authorList>
    </citation>
    <scope>NUCLEOTIDE SEQUENCE</scope>
    <source>
        <strain evidence="2">PLAUS21</strain>
    </source>
</reference>
<accession>A0AAD5U8Z6</accession>
<evidence type="ECO:0000313" key="2">
    <source>
        <dbReference type="EMBL" id="KAJ3251050.1"/>
    </source>
</evidence>
<sequence>MEVKMKIVLFAFITLALSLPAQRKKGRNGAKGAANLNQIRGNGKGLQQNQALAGDASTVVENIVAPSPGNPTKLQFRVSIPKQQNPSDGLNVLLHGDGAASFFAFPNAKQANGLNGVVVLAPNAQLKWGGVDAKRSDGPAHVKLVADLIQNVLPQMLQFDQKKVFFTGVSGGSLTLTSAMIPLFGDQFNAGMFILCGGLIPPNGIPAGSLPQRIHFQTTTDELASLKKTIPPTIQAVEDAANQDGRDLSNFTVDGSPNGGHCAFDGQGFNSGIQLMVNNFGKVMFNKQGVAGVTTNQLKSIVGNENPYQ</sequence>
<proteinExistence type="predicted"/>
<organism evidence="2 3">
    <name type="scientific">Boothiomyces macroporosus</name>
    <dbReference type="NCBI Taxonomy" id="261099"/>
    <lineage>
        <taxon>Eukaryota</taxon>
        <taxon>Fungi</taxon>
        <taxon>Fungi incertae sedis</taxon>
        <taxon>Chytridiomycota</taxon>
        <taxon>Chytridiomycota incertae sedis</taxon>
        <taxon>Chytridiomycetes</taxon>
        <taxon>Rhizophydiales</taxon>
        <taxon>Terramycetaceae</taxon>
        <taxon>Boothiomyces</taxon>
    </lineage>
</organism>
<feature type="signal peptide" evidence="1">
    <location>
        <begin position="1"/>
        <end position="18"/>
    </location>
</feature>
<protein>
    <submittedName>
        <fullName evidence="2">Uncharacterized protein</fullName>
    </submittedName>
</protein>
<comment type="caution">
    <text evidence="2">The sequence shown here is derived from an EMBL/GenBank/DDBJ whole genome shotgun (WGS) entry which is preliminary data.</text>
</comment>
<dbReference type="EMBL" id="JADGKB010000205">
    <property type="protein sequence ID" value="KAJ3251050.1"/>
    <property type="molecule type" value="Genomic_DNA"/>
</dbReference>
<evidence type="ECO:0000256" key="1">
    <source>
        <dbReference type="SAM" id="SignalP"/>
    </source>
</evidence>
<dbReference type="SUPFAM" id="SSF53474">
    <property type="entry name" value="alpha/beta-Hydrolases"/>
    <property type="match status" value="1"/>
</dbReference>
<name>A0AAD5U8Z6_9FUNG</name>
<keyword evidence="1" id="KW-0732">Signal</keyword>
<feature type="chain" id="PRO_5042093387" evidence="1">
    <location>
        <begin position="19"/>
        <end position="309"/>
    </location>
</feature>
<gene>
    <name evidence="2" type="ORF">HK103_002915</name>
</gene>
<evidence type="ECO:0000313" key="3">
    <source>
        <dbReference type="Proteomes" id="UP001210925"/>
    </source>
</evidence>